<comment type="pathway">
    <text evidence="2 15">Amino-acid biosynthesis; L-tryptophan biosynthesis; L-tryptophan from chorismate: step 1/5.</text>
</comment>
<dbReference type="STRING" id="574087.Acear_2309"/>
<evidence type="ECO:0000256" key="2">
    <source>
        <dbReference type="ARBA" id="ARBA00004873"/>
    </source>
</evidence>
<comment type="similarity">
    <text evidence="3 15">Belongs to the anthranilate synthase component I family.</text>
</comment>
<feature type="domain" description="Anthranilate synthase component I N-terminal" evidence="17">
    <location>
        <begin position="29"/>
        <end position="167"/>
    </location>
</feature>
<comment type="function">
    <text evidence="13 15">Part of a heterotetrameric complex that catalyzes the two-step biosynthesis of anthranilate, an intermediate in the biosynthesis of L-tryptophan. In the first step, the glutamine-binding beta subunit (TrpG) of anthranilate synthase (AS) provides the glutamine amidotransferase activity which generates ammonia as a substrate that, along with chorismate, is used in the second step, catalyzed by the large alpha subunit of AS (TrpE) to produce anthranilate. In the absence of TrpG, TrpE can synthesize anthranilate directly from chorismate and high concentrations of ammonia.</text>
</comment>
<evidence type="ECO:0000256" key="4">
    <source>
        <dbReference type="ARBA" id="ARBA00011575"/>
    </source>
</evidence>
<dbReference type="EC" id="4.1.3.27" evidence="5 15"/>
<dbReference type="eggNOG" id="COG0147">
    <property type="taxonomic scope" value="Bacteria"/>
</dbReference>
<evidence type="ECO:0000259" key="16">
    <source>
        <dbReference type="Pfam" id="PF00425"/>
    </source>
</evidence>
<dbReference type="InterPro" id="IPR005256">
    <property type="entry name" value="Anth_synth_I_PabB"/>
</dbReference>
<evidence type="ECO:0000256" key="8">
    <source>
        <dbReference type="ARBA" id="ARBA00022723"/>
    </source>
</evidence>
<evidence type="ECO:0000256" key="13">
    <source>
        <dbReference type="ARBA" id="ARBA00025634"/>
    </source>
</evidence>
<evidence type="ECO:0000256" key="7">
    <source>
        <dbReference type="ARBA" id="ARBA00022605"/>
    </source>
</evidence>
<dbReference type="Gene3D" id="3.60.120.10">
    <property type="entry name" value="Anthranilate synthase"/>
    <property type="match status" value="1"/>
</dbReference>
<keyword evidence="7 15" id="KW-0028">Amino-acid biosynthesis</keyword>
<keyword evidence="12 15" id="KW-0456">Lyase</keyword>
<dbReference type="RefSeq" id="WP_013279231.1">
    <property type="nucleotide sequence ID" value="NC_014378.1"/>
</dbReference>
<name>D9QUI9_ACEAZ</name>
<comment type="catalytic activity">
    <reaction evidence="14 15">
        <text>chorismate + L-glutamine = anthranilate + pyruvate + L-glutamate + H(+)</text>
        <dbReference type="Rhea" id="RHEA:21732"/>
        <dbReference type="ChEBI" id="CHEBI:15361"/>
        <dbReference type="ChEBI" id="CHEBI:15378"/>
        <dbReference type="ChEBI" id="CHEBI:16567"/>
        <dbReference type="ChEBI" id="CHEBI:29748"/>
        <dbReference type="ChEBI" id="CHEBI:29985"/>
        <dbReference type="ChEBI" id="CHEBI:58359"/>
        <dbReference type="EC" id="4.1.3.27"/>
    </reaction>
</comment>
<dbReference type="InterPro" id="IPR006805">
    <property type="entry name" value="Anth_synth_I_N"/>
</dbReference>
<evidence type="ECO:0000256" key="14">
    <source>
        <dbReference type="ARBA" id="ARBA00047683"/>
    </source>
</evidence>
<dbReference type="OrthoDB" id="9803598at2"/>
<reference evidence="18 19" key="1">
    <citation type="journal article" date="2010" name="Stand. Genomic Sci.">
        <title>Complete genome sequence of Acetohalobium arabaticum type strain (Z-7288).</title>
        <authorList>
            <person name="Sikorski J."/>
            <person name="Lapidus A."/>
            <person name="Chertkov O."/>
            <person name="Lucas S."/>
            <person name="Copeland A."/>
            <person name="Glavina Del Rio T."/>
            <person name="Nolan M."/>
            <person name="Tice H."/>
            <person name="Cheng J.F."/>
            <person name="Han C."/>
            <person name="Brambilla E."/>
            <person name="Pitluck S."/>
            <person name="Liolios K."/>
            <person name="Ivanova N."/>
            <person name="Mavromatis K."/>
            <person name="Mikhailova N."/>
            <person name="Pati A."/>
            <person name="Bruce D."/>
            <person name="Detter C."/>
            <person name="Tapia R."/>
            <person name="Goodwin L."/>
            <person name="Chen A."/>
            <person name="Palaniappan K."/>
            <person name="Land M."/>
            <person name="Hauser L."/>
            <person name="Chang Y.J."/>
            <person name="Jeffries C.D."/>
            <person name="Rohde M."/>
            <person name="Goker M."/>
            <person name="Spring S."/>
            <person name="Woyke T."/>
            <person name="Bristow J."/>
            <person name="Eisen J.A."/>
            <person name="Markowitz V."/>
            <person name="Hugenholtz P."/>
            <person name="Kyrpides N.C."/>
            <person name="Klenk H.P."/>
        </authorList>
    </citation>
    <scope>NUCLEOTIDE SEQUENCE [LARGE SCALE GENOMIC DNA]</scope>
    <source>
        <strain evidence="19">ATCC 49924 / DSM 5501 / Z-7288</strain>
    </source>
</reference>
<keyword evidence="8 15" id="KW-0479">Metal-binding</keyword>
<dbReference type="NCBIfam" id="TIGR00564">
    <property type="entry name" value="trpE_most"/>
    <property type="match status" value="1"/>
</dbReference>
<dbReference type="PRINTS" id="PR00095">
    <property type="entry name" value="ANTSNTHASEI"/>
</dbReference>
<dbReference type="InterPro" id="IPR015890">
    <property type="entry name" value="Chorismate_C"/>
</dbReference>
<keyword evidence="9 15" id="KW-0822">Tryptophan biosynthesis</keyword>
<dbReference type="PANTHER" id="PTHR11236">
    <property type="entry name" value="AMINOBENZOATE/ANTHRANILATE SYNTHASE"/>
    <property type="match status" value="1"/>
</dbReference>
<feature type="domain" description="Chorismate-utilising enzyme C-terminal" evidence="16">
    <location>
        <begin position="229"/>
        <end position="482"/>
    </location>
</feature>
<dbReference type="InterPro" id="IPR005801">
    <property type="entry name" value="ADC_synthase"/>
</dbReference>
<evidence type="ECO:0000256" key="11">
    <source>
        <dbReference type="ARBA" id="ARBA00023141"/>
    </source>
</evidence>
<comment type="cofactor">
    <cofactor evidence="1 15">
        <name>Mg(2+)</name>
        <dbReference type="ChEBI" id="CHEBI:18420"/>
    </cofactor>
</comment>
<evidence type="ECO:0000259" key="17">
    <source>
        <dbReference type="Pfam" id="PF04715"/>
    </source>
</evidence>
<evidence type="ECO:0000256" key="1">
    <source>
        <dbReference type="ARBA" id="ARBA00001946"/>
    </source>
</evidence>
<evidence type="ECO:0000256" key="9">
    <source>
        <dbReference type="ARBA" id="ARBA00022822"/>
    </source>
</evidence>
<evidence type="ECO:0000256" key="10">
    <source>
        <dbReference type="ARBA" id="ARBA00022842"/>
    </source>
</evidence>
<dbReference type="KEGG" id="aar:Acear_2309"/>
<comment type="subunit">
    <text evidence="4 15">Heterotetramer consisting of two non-identical subunits: a beta subunit (TrpG) and a large alpha subunit (TrpE).</text>
</comment>
<accession>D9QUI9</accession>
<dbReference type="AlphaFoldDB" id="D9QUI9"/>
<dbReference type="GO" id="GO:0000162">
    <property type="term" value="P:L-tryptophan biosynthetic process"/>
    <property type="evidence" value="ECO:0007669"/>
    <property type="project" value="UniProtKB-UniPathway"/>
</dbReference>
<dbReference type="SUPFAM" id="SSF56322">
    <property type="entry name" value="ADC synthase"/>
    <property type="match status" value="1"/>
</dbReference>
<evidence type="ECO:0000256" key="15">
    <source>
        <dbReference type="RuleBase" id="RU364045"/>
    </source>
</evidence>
<proteinExistence type="inferred from homology"/>
<evidence type="ECO:0000313" key="19">
    <source>
        <dbReference type="Proteomes" id="UP000001661"/>
    </source>
</evidence>
<dbReference type="HOGENOM" id="CLU_006493_9_3_9"/>
<dbReference type="Proteomes" id="UP000001661">
    <property type="component" value="Chromosome"/>
</dbReference>
<keyword evidence="11 15" id="KW-0057">Aromatic amino acid biosynthesis</keyword>
<dbReference type="Pfam" id="PF04715">
    <property type="entry name" value="Anth_synt_I_N"/>
    <property type="match status" value="1"/>
</dbReference>
<evidence type="ECO:0000256" key="12">
    <source>
        <dbReference type="ARBA" id="ARBA00023239"/>
    </source>
</evidence>
<dbReference type="GO" id="GO:0004049">
    <property type="term" value="F:anthranilate synthase activity"/>
    <property type="evidence" value="ECO:0007669"/>
    <property type="project" value="UniProtKB-EC"/>
</dbReference>
<organism evidence="18 19">
    <name type="scientific">Acetohalobium arabaticum (strain ATCC 49924 / DSM 5501 / Z-7288)</name>
    <dbReference type="NCBI Taxonomy" id="574087"/>
    <lineage>
        <taxon>Bacteria</taxon>
        <taxon>Bacillati</taxon>
        <taxon>Bacillota</taxon>
        <taxon>Clostridia</taxon>
        <taxon>Halanaerobiales</taxon>
        <taxon>Halobacteroidaceae</taxon>
        <taxon>Acetohalobium</taxon>
    </lineage>
</organism>
<dbReference type="EMBL" id="CP002105">
    <property type="protein sequence ID" value="ADL13790.1"/>
    <property type="molecule type" value="Genomic_DNA"/>
</dbReference>
<dbReference type="Pfam" id="PF00425">
    <property type="entry name" value="Chorismate_bind"/>
    <property type="match status" value="1"/>
</dbReference>
<dbReference type="InterPro" id="IPR019999">
    <property type="entry name" value="Anth_synth_I-like"/>
</dbReference>
<gene>
    <name evidence="15" type="primary">trpE</name>
    <name evidence="18" type="ordered locus">Acear_2309</name>
</gene>
<evidence type="ECO:0000313" key="18">
    <source>
        <dbReference type="EMBL" id="ADL13790.1"/>
    </source>
</evidence>
<dbReference type="PANTHER" id="PTHR11236:SF48">
    <property type="entry name" value="ISOCHORISMATE SYNTHASE MENF"/>
    <property type="match status" value="1"/>
</dbReference>
<keyword evidence="10 15" id="KW-0460">Magnesium</keyword>
<dbReference type="GO" id="GO:0046872">
    <property type="term" value="F:metal ion binding"/>
    <property type="evidence" value="ECO:0007669"/>
    <property type="project" value="UniProtKB-KW"/>
</dbReference>
<keyword evidence="19" id="KW-1185">Reference proteome</keyword>
<evidence type="ECO:0000256" key="6">
    <source>
        <dbReference type="ARBA" id="ARBA00020653"/>
    </source>
</evidence>
<sequence>MYFPTKEELEVLAEEGNLIPVYRKIPLNDETPISVIEKLDGSSDDFFLLESGKGPENIARYSFLGYKPFMVFRSKGDKITITKEEEIIEKTGHPLIELKQIMDQYQPVEVDKLPKFYGGAIGYFSYDVGRFFEELPTDAEDDLELPEIFFAFTDRVIVFDHVAEELIIISNLRLEQGEVDNLYAQAQEEIDGIITAITGNDYQDEIKDFSDTDLAFNEEDLDYNASFSRDEFAAAVRQAKEYIKAGDIFQVNLSVRVDAPVTEDSFTIYKVLRKLNPSPYMAYLNFGELEIVSSSPELLVRSLDGVVETRPIAGTRPRGETEDETEALADELINHPKERAEHIMLVDLERNDLGRVADYGTVEVDELMVIEEYSHVIHIVSNVRGALHENKDRFDILRGVFPGGTITGAPKVRTMEIIEELEPVRRGPYTGAIGFLGFGEEMELNIVIRTMVIKDGRAYIQAGAGIVDDSIPEKEYEESLKKAEALLKTITLVEEGDIQ</sequence>
<evidence type="ECO:0000256" key="3">
    <source>
        <dbReference type="ARBA" id="ARBA00009562"/>
    </source>
</evidence>
<evidence type="ECO:0000256" key="5">
    <source>
        <dbReference type="ARBA" id="ARBA00012266"/>
    </source>
</evidence>
<dbReference type="UniPathway" id="UPA00035">
    <property type="reaction ID" value="UER00040"/>
</dbReference>
<protein>
    <recommendedName>
        <fullName evidence="6 15">Anthranilate synthase component 1</fullName>
        <ecNumber evidence="5 15">4.1.3.27</ecNumber>
    </recommendedName>
</protein>